<dbReference type="OrthoDB" id="320009at2759"/>
<protein>
    <submittedName>
        <fullName evidence="2">Uncharacterized protein</fullName>
    </submittedName>
</protein>
<dbReference type="EMBL" id="MPUH01000366">
    <property type="protein sequence ID" value="OMJ81780.1"/>
    <property type="molecule type" value="Genomic_DNA"/>
</dbReference>
<name>A0A1R2BY87_9CILI</name>
<feature type="region of interest" description="Disordered" evidence="1">
    <location>
        <begin position="109"/>
        <end position="154"/>
    </location>
</feature>
<proteinExistence type="predicted"/>
<keyword evidence="3" id="KW-1185">Reference proteome</keyword>
<evidence type="ECO:0000256" key="1">
    <source>
        <dbReference type="SAM" id="MobiDB-lite"/>
    </source>
</evidence>
<gene>
    <name evidence="2" type="ORF">SteCoe_17662</name>
</gene>
<evidence type="ECO:0000313" key="3">
    <source>
        <dbReference type="Proteomes" id="UP000187209"/>
    </source>
</evidence>
<evidence type="ECO:0000313" key="2">
    <source>
        <dbReference type="EMBL" id="OMJ81780.1"/>
    </source>
</evidence>
<feature type="compositionally biased region" description="Basic residues" evidence="1">
    <location>
        <begin position="140"/>
        <end position="151"/>
    </location>
</feature>
<comment type="caution">
    <text evidence="2">The sequence shown here is derived from an EMBL/GenBank/DDBJ whole genome shotgun (WGS) entry which is preliminary data.</text>
</comment>
<sequence length="167" mass="19491">MSIKPIFDCLLCCEEKLVMKKISNDTLKKYSDYQFKPFIAQFQPLSSLELTPIITAEIVPKAKVKHWSYLKTREMLEIEQTYHDIERSIIRKEKPKIEFEDIVHDIYDPDFSSEEEPENLSNNSRDHTSMPIQTVPSSKTLKKPKKPKTSKTKASLQAFVKTLKKIK</sequence>
<organism evidence="2 3">
    <name type="scientific">Stentor coeruleus</name>
    <dbReference type="NCBI Taxonomy" id="5963"/>
    <lineage>
        <taxon>Eukaryota</taxon>
        <taxon>Sar</taxon>
        <taxon>Alveolata</taxon>
        <taxon>Ciliophora</taxon>
        <taxon>Postciliodesmatophora</taxon>
        <taxon>Heterotrichea</taxon>
        <taxon>Heterotrichida</taxon>
        <taxon>Stentoridae</taxon>
        <taxon>Stentor</taxon>
    </lineage>
</organism>
<reference evidence="2 3" key="1">
    <citation type="submission" date="2016-11" db="EMBL/GenBank/DDBJ databases">
        <title>The macronuclear genome of Stentor coeruleus: a giant cell with tiny introns.</title>
        <authorList>
            <person name="Slabodnick M."/>
            <person name="Ruby J.G."/>
            <person name="Reiff S.B."/>
            <person name="Swart E.C."/>
            <person name="Gosai S."/>
            <person name="Prabakaran S."/>
            <person name="Witkowska E."/>
            <person name="Larue G.E."/>
            <person name="Fisher S."/>
            <person name="Freeman R.M."/>
            <person name="Gunawardena J."/>
            <person name="Chu W."/>
            <person name="Stover N.A."/>
            <person name="Gregory B.D."/>
            <person name="Nowacki M."/>
            <person name="Derisi J."/>
            <person name="Roy S.W."/>
            <person name="Marshall W.F."/>
            <person name="Sood P."/>
        </authorList>
    </citation>
    <scope>NUCLEOTIDE SEQUENCE [LARGE SCALE GENOMIC DNA]</scope>
    <source>
        <strain evidence="2">WM001</strain>
    </source>
</reference>
<dbReference type="AlphaFoldDB" id="A0A1R2BY87"/>
<dbReference type="Proteomes" id="UP000187209">
    <property type="component" value="Unassembled WGS sequence"/>
</dbReference>
<accession>A0A1R2BY87</accession>